<dbReference type="AlphaFoldDB" id="A0AA88DTI2"/>
<dbReference type="Proteomes" id="UP001187192">
    <property type="component" value="Unassembled WGS sequence"/>
</dbReference>
<comment type="caution">
    <text evidence="5">The sequence shown here is derived from an EMBL/GenBank/DDBJ whole genome shotgun (WGS) entry which is preliminary data.</text>
</comment>
<keyword evidence="2" id="KW-0645">Protease</keyword>
<accession>A0AA88DTI2</accession>
<name>A0AA88DTI2_FICCA</name>
<sequence length="133" mass="15634">MGRLVLMPYNSGQHWILAVINPWDDSVLYFNPLENDPGEDFQQLIMLVLNNWKLLVGRGITKRRNCKTLIQTARCPIQQGNVQCGYFVLGFMREITLNVDGLTLLQNKTYYIEAELNLVRQEWTTYVMRFIQY</sequence>
<comment type="similarity">
    <text evidence="1">Belongs to the peptidase C48 family.</text>
</comment>
<dbReference type="InterPro" id="IPR003653">
    <property type="entry name" value="Peptidase_C48_C"/>
</dbReference>
<dbReference type="InterPro" id="IPR038765">
    <property type="entry name" value="Papain-like_cys_pep_sf"/>
</dbReference>
<reference evidence="5" key="1">
    <citation type="submission" date="2023-07" db="EMBL/GenBank/DDBJ databases">
        <title>draft genome sequence of fig (Ficus carica).</title>
        <authorList>
            <person name="Takahashi T."/>
            <person name="Nishimura K."/>
        </authorList>
    </citation>
    <scope>NUCLEOTIDE SEQUENCE</scope>
</reference>
<evidence type="ECO:0000313" key="5">
    <source>
        <dbReference type="EMBL" id="GMN61425.1"/>
    </source>
</evidence>
<dbReference type="SUPFAM" id="SSF54001">
    <property type="entry name" value="Cysteine proteinases"/>
    <property type="match status" value="1"/>
</dbReference>
<dbReference type="Pfam" id="PF02902">
    <property type="entry name" value="Peptidase_C48"/>
    <property type="match status" value="1"/>
</dbReference>
<dbReference type="GO" id="GO:0008234">
    <property type="term" value="F:cysteine-type peptidase activity"/>
    <property type="evidence" value="ECO:0007669"/>
    <property type="project" value="InterPro"/>
</dbReference>
<dbReference type="PROSITE" id="PS50600">
    <property type="entry name" value="ULP_PROTEASE"/>
    <property type="match status" value="1"/>
</dbReference>
<dbReference type="EMBL" id="BTGU01000111">
    <property type="protein sequence ID" value="GMN61425.1"/>
    <property type="molecule type" value="Genomic_DNA"/>
</dbReference>
<keyword evidence="6" id="KW-1185">Reference proteome</keyword>
<evidence type="ECO:0000259" key="4">
    <source>
        <dbReference type="PROSITE" id="PS50600"/>
    </source>
</evidence>
<keyword evidence="3" id="KW-0378">Hydrolase</keyword>
<gene>
    <name evidence="5" type="ORF">TIFTF001_030514</name>
</gene>
<evidence type="ECO:0000256" key="1">
    <source>
        <dbReference type="ARBA" id="ARBA00005234"/>
    </source>
</evidence>
<organism evidence="5 6">
    <name type="scientific">Ficus carica</name>
    <name type="common">Common fig</name>
    <dbReference type="NCBI Taxonomy" id="3494"/>
    <lineage>
        <taxon>Eukaryota</taxon>
        <taxon>Viridiplantae</taxon>
        <taxon>Streptophyta</taxon>
        <taxon>Embryophyta</taxon>
        <taxon>Tracheophyta</taxon>
        <taxon>Spermatophyta</taxon>
        <taxon>Magnoliopsida</taxon>
        <taxon>eudicotyledons</taxon>
        <taxon>Gunneridae</taxon>
        <taxon>Pentapetalae</taxon>
        <taxon>rosids</taxon>
        <taxon>fabids</taxon>
        <taxon>Rosales</taxon>
        <taxon>Moraceae</taxon>
        <taxon>Ficeae</taxon>
        <taxon>Ficus</taxon>
    </lineage>
</organism>
<evidence type="ECO:0000313" key="6">
    <source>
        <dbReference type="Proteomes" id="UP001187192"/>
    </source>
</evidence>
<proteinExistence type="inferred from homology"/>
<dbReference type="GO" id="GO:0006508">
    <property type="term" value="P:proteolysis"/>
    <property type="evidence" value="ECO:0007669"/>
    <property type="project" value="UniProtKB-KW"/>
</dbReference>
<dbReference type="Gene3D" id="3.40.395.10">
    <property type="entry name" value="Adenoviral Proteinase, Chain A"/>
    <property type="match status" value="1"/>
</dbReference>
<evidence type="ECO:0000256" key="3">
    <source>
        <dbReference type="ARBA" id="ARBA00022801"/>
    </source>
</evidence>
<feature type="domain" description="Ubiquitin-like protease family profile" evidence="4">
    <location>
        <begin position="1"/>
        <end position="95"/>
    </location>
</feature>
<evidence type="ECO:0000256" key="2">
    <source>
        <dbReference type="ARBA" id="ARBA00022670"/>
    </source>
</evidence>
<protein>
    <recommendedName>
        <fullName evidence="4">Ubiquitin-like protease family profile domain-containing protein</fullName>
    </recommendedName>
</protein>